<keyword evidence="1 4" id="KW-0663">Pyridoxal phosphate</keyword>
<name>A0A3N2AQU8_9MICO</name>
<evidence type="ECO:0000313" key="7">
    <source>
        <dbReference type="Proteomes" id="UP000275456"/>
    </source>
</evidence>
<dbReference type="GO" id="GO:0000271">
    <property type="term" value="P:polysaccharide biosynthetic process"/>
    <property type="evidence" value="ECO:0007669"/>
    <property type="project" value="TreeGrafter"/>
</dbReference>
<feature type="active site" description="Proton acceptor" evidence="3">
    <location>
        <position position="189"/>
    </location>
</feature>
<gene>
    <name evidence="6" type="ORF">EDD26_0770</name>
</gene>
<evidence type="ECO:0000256" key="5">
    <source>
        <dbReference type="RuleBase" id="RU004508"/>
    </source>
</evidence>
<dbReference type="PANTHER" id="PTHR30244">
    <property type="entry name" value="TRANSAMINASE"/>
    <property type="match status" value="1"/>
</dbReference>
<dbReference type="PIRSF" id="PIRSF000390">
    <property type="entry name" value="PLP_StrS"/>
    <property type="match status" value="1"/>
</dbReference>
<dbReference type="GO" id="GO:0030170">
    <property type="term" value="F:pyridoxal phosphate binding"/>
    <property type="evidence" value="ECO:0007669"/>
    <property type="project" value="TreeGrafter"/>
</dbReference>
<dbReference type="AlphaFoldDB" id="A0A3N2AQU8"/>
<protein>
    <submittedName>
        <fullName evidence="6">dTDP-4-amino-4,6-dideoxygalactose transaminase</fullName>
    </submittedName>
</protein>
<evidence type="ECO:0000256" key="1">
    <source>
        <dbReference type="ARBA" id="ARBA00022898"/>
    </source>
</evidence>
<dbReference type="Pfam" id="PF01041">
    <property type="entry name" value="DegT_DnrJ_EryC1"/>
    <property type="match status" value="1"/>
</dbReference>
<evidence type="ECO:0000256" key="2">
    <source>
        <dbReference type="ARBA" id="ARBA00037999"/>
    </source>
</evidence>
<comment type="similarity">
    <text evidence="2 5">Belongs to the DegT/DnrJ/EryC1 family.</text>
</comment>
<evidence type="ECO:0000256" key="3">
    <source>
        <dbReference type="PIRSR" id="PIRSR000390-1"/>
    </source>
</evidence>
<evidence type="ECO:0000313" key="6">
    <source>
        <dbReference type="EMBL" id="ROR65404.1"/>
    </source>
</evidence>
<evidence type="ECO:0000256" key="4">
    <source>
        <dbReference type="PIRSR" id="PIRSR000390-2"/>
    </source>
</evidence>
<dbReference type="Gene3D" id="3.90.1150.10">
    <property type="entry name" value="Aspartate Aminotransferase, domain 1"/>
    <property type="match status" value="1"/>
</dbReference>
<keyword evidence="7" id="KW-1185">Reference proteome</keyword>
<dbReference type="OrthoDB" id="9804264at2"/>
<dbReference type="SUPFAM" id="SSF53383">
    <property type="entry name" value="PLP-dependent transferases"/>
    <property type="match status" value="1"/>
</dbReference>
<dbReference type="InterPro" id="IPR000653">
    <property type="entry name" value="DegT/StrS_aminotransferase"/>
</dbReference>
<feature type="modified residue" description="N6-(pyridoxal phosphate)lysine" evidence="4">
    <location>
        <position position="189"/>
    </location>
</feature>
<dbReference type="Proteomes" id="UP000275456">
    <property type="component" value="Unassembled WGS sequence"/>
</dbReference>
<accession>A0A3N2AQU8</accession>
<sequence>MPDVVRFNDLRRGLQSTAPGVRDAIEEVLASGWFVLGPQHDAFERELAASLDIAAAAGVGNGTDALQLALQAVGARPGTAVITVANAGGYTSTATRAIGATPWYADVDPATLQATPATVNAALRSAPMPVSAIVVTHLFGQMADARGIVEAANGVPVVEDCAQAMGARSDGRAAGTFGTVATTSFYPTKNLGAVGDGGAVFSDDVELVARIRQLRQYGWSSKYRSSAAGGRNSRLDELQAAVLRRLLPALDADVARRREIHARYEAAASGRIRMVNRATPSYAGHLAVVVVDDRQRVTAILDDHGIGHDIHYPLPDHHQPIAEPEAPPLPVTEWASEHIISVPLYAGLTDDEQARVVAALHEMS</sequence>
<dbReference type="GO" id="GO:0008483">
    <property type="term" value="F:transaminase activity"/>
    <property type="evidence" value="ECO:0007669"/>
    <property type="project" value="TreeGrafter"/>
</dbReference>
<dbReference type="InterPro" id="IPR015421">
    <property type="entry name" value="PyrdxlP-dep_Trfase_major"/>
</dbReference>
<dbReference type="InterPro" id="IPR015424">
    <property type="entry name" value="PyrdxlP-dep_Trfase"/>
</dbReference>
<dbReference type="PANTHER" id="PTHR30244:SF36">
    <property type="entry name" value="3-OXO-GLUCOSE-6-PHOSPHATE:GLUTAMATE AMINOTRANSFERASE"/>
    <property type="match status" value="1"/>
</dbReference>
<dbReference type="InterPro" id="IPR015422">
    <property type="entry name" value="PyrdxlP-dep_Trfase_small"/>
</dbReference>
<dbReference type="EMBL" id="RKHJ01000001">
    <property type="protein sequence ID" value="ROR65404.1"/>
    <property type="molecule type" value="Genomic_DNA"/>
</dbReference>
<proteinExistence type="inferred from homology"/>
<organism evidence="6 7">
    <name type="scientific">Agrococcus jenensis</name>
    <dbReference type="NCBI Taxonomy" id="46353"/>
    <lineage>
        <taxon>Bacteria</taxon>
        <taxon>Bacillati</taxon>
        <taxon>Actinomycetota</taxon>
        <taxon>Actinomycetes</taxon>
        <taxon>Micrococcales</taxon>
        <taxon>Microbacteriaceae</taxon>
        <taxon>Agrococcus</taxon>
    </lineage>
</organism>
<dbReference type="Gene3D" id="3.40.640.10">
    <property type="entry name" value="Type I PLP-dependent aspartate aminotransferase-like (Major domain)"/>
    <property type="match status" value="1"/>
</dbReference>
<comment type="caution">
    <text evidence="6">The sequence shown here is derived from an EMBL/GenBank/DDBJ whole genome shotgun (WGS) entry which is preliminary data.</text>
</comment>
<reference evidence="6 7" key="1">
    <citation type="submission" date="2018-11" db="EMBL/GenBank/DDBJ databases">
        <title>Sequencing the genomes of 1000 actinobacteria strains.</title>
        <authorList>
            <person name="Klenk H.-P."/>
        </authorList>
    </citation>
    <scope>NUCLEOTIDE SEQUENCE [LARGE SCALE GENOMIC DNA]</scope>
    <source>
        <strain evidence="6 7">DSM 9580</strain>
    </source>
</reference>
<dbReference type="RefSeq" id="WP_123696498.1">
    <property type="nucleotide sequence ID" value="NZ_RKHJ01000001.1"/>
</dbReference>